<name>A0A494T8S7_SPHPE</name>
<keyword evidence="3" id="KW-1185">Reference proteome</keyword>
<dbReference type="AlphaFoldDB" id="A0A494T8S7"/>
<organism evidence="2 3">
    <name type="scientific">Sphingomonas paeninsulae</name>
    <dbReference type="NCBI Taxonomy" id="2319844"/>
    <lineage>
        <taxon>Bacteria</taxon>
        <taxon>Pseudomonadati</taxon>
        <taxon>Pseudomonadota</taxon>
        <taxon>Alphaproteobacteria</taxon>
        <taxon>Sphingomonadales</taxon>
        <taxon>Sphingomonadaceae</taxon>
        <taxon>Sphingomonas</taxon>
    </lineage>
</organism>
<dbReference type="Proteomes" id="UP000276254">
    <property type="component" value="Chromosome"/>
</dbReference>
<gene>
    <name evidence="2" type="ORF">D3Y57_06910</name>
</gene>
<dbReference type="OrthoDB" id="7589071at2"/>
<sequence>MALYPNYRPIGVRKEWDHCSMGRGNTGGLLRGKGVPSEYKDPTEAVAWFDDDGALRILVADYENGRRVEYRANNRGSRISYTTPQATPRAGGLRWGNI</sequence>
<evidence type="ECO:0000313" key="3">
    <source>
        <dbReference type="Proteomes" id="UP000276254"/>
    </source>
</evidence>
<evidence type="ECO:0000313" key="2">
    <source>
        <dbReference type="EMBL" id="AYJ85747.1"/>
    </source>
</evidence>
<dbReference type="EMBL" id="CP032829">
    <property type="protein sequence ID" value="AYJ85747.1"/>
    <property type="molecule type" value="Genomic_DNA"/>
</dbReference>
<protein>
    <submittedName>
        <fullName evidence="2">Uncharacterized protein</fullName>
    </submittedName>
</protein>
<evidence type="ECO:0000256" key="1">
    <source>
        <dbReference type="SAM" id="MobiDB-lite"/>
    </source>
</evidence>
<dbReference type="RefSeq" id="WP_121152372.1">
    <property type="nucleotide sequence ID" value="NZ_CP032829.1"/>
</dbReference>
<reference evidence="2 3" key="1">
    <citation type="submission" date="2018-09" db="EMBL/GenBank/DDBJ databases">
        <title>Sphingomonas peninsula sp. nov., isolated from fildes peninsula, Antarctic soil.</title>
        <authorList>
            <person name="Yingchao G."/>
        </authorList>
    </citation>
    <scope>NUCLEOTIDE SEQUENCE [LARGE SCALE GENOMIC DNA]</scope>
    <source>
        <strain evidence="2 3">YZ-8</strain>
    </source>
</reference>
<accession>A0A494T8S7</accession>
<proteinExistence type="predicted"/>
<feature type="region of interest" description="Disordered" evidence="1">
    <location>
        <begin position="79"/>
        <end position="98"/>
    </location>
</feature>
<dbReference type="KEGG" id="spha:D3Y57_06910"/>